<proteinExistence type="predicted"/>
<dbReference type="EMBL" id="PZQS01000012">
    <property type="protein sequence ID" value="PVD21106.1"/>
    <property type="molecule type" value="Genomic_DNA"/>
</dbReference>
<protein>
    <recommendedName>
        <fullName evidence="4">Claudin</fullName>
    </recommendedName>
</protein>
<reference evidence="2 3" key="1">
    <citation type="submission" date="2018-04" db="EMBL/GenBank/DDBJ databases">
        <title>The genome of golden apple snail Pomacea canaliculata provides insight into stress tolerance and invasive adaptation.</title>
        <authorList>
            <person name="Liu C."/>
            <person name="Liu B."/>
            <person name="Ren Y."/>
            <person name="Zhang Y."/>
            <person name="Wang H."/>
            <person name="Li S."/>
            <person name="Jiang F."/>
            <person name="Yin L."/>
            <person name="Zhang G."/>
            <person name="Qian W."/>
            <person name="Fan W."/>
        </authorList>
    </citation>
    <scope>NUCLEOTIDE SEQUENCE [LARGE SCALE GENOMIC DNA]</scope>
    <source>
        <strain evidence="2">SZHN2017</strain>
        <tissue evidence="2">Muscle</tissue>
    </source>
</reference>
<comment type="caution">
    <text evidence="2">The sequence shown here is derived from an EMBL/GenBank/DDBJ whole genome shotgun (WGS) entry which is preliminary data.</text>
</comment>
<keyword evidence="1" id="KW-0812">Transmembrane</keyword>
<gene>
    <name evidence="2" type="ORF">C0Q70_19272</name>
</gene>
<evidence type="ECO:0000256" key="1">
    <source>
        <dbReference type="SAM" id="Phobius"/>
    </source>
</evidence>
<dbReference type="PANTHER" id="PTHR21284">
    <property type="entry name" value="EG:80H7.2 PROTEIN"/>
    <property type="match status" value="1"/>
</dbReference>
<keyword evidence="1" id="KW-1133">Transmembrane helix</keyword>
<keyword evidence="3" id="KW-1185">Reference proteome</keyword>
<accession>A0A2T7NIX9</accession>
<name>A0A2T7NIX9_POMCA</name>
<evidence type="ECO:0008006" key="4">
    <source>
        <dbReference type="Google" id="ProtNLM"/>
    </source>
</evidence>
<feature type="transmembrane region" description="Helical" evidence="1">
    <location>
        <begin position="12"/>
        <end position="32"/>
    </location>
</feature>
<keyword evidence="1" id="KW-0472">Membrane</keyword>
<sequence>MGIITCFNKASLFTRVAFLLLFLASVSSWIAFCTTSWSYINSSSINFQGYGLWRICAKSGSCSLFDGTRNDWFAGVQACEIFGFMGINVAVLLILLYIFVTRFQNNTEARVAIIISCFFGVAGHLTAVIVYGAMRTSLYSTRDNPDALGFSFGFAVVAAFFSLASGAVCLLDIDYEQTSETRLMAVPTEYQAEQQYRATEVISHLRRKEAKQSKGRKLQQLDEDGEVRCDCLELSAWITPAVHKQPPVSEMD</sequence>
<evidence type="ECO:0000313" key="2">
    <source>
        <dbReference type="EMBL" id="PVD21106.1"/>
    </source>
</evidence>
<dbReference type="OrthoDB" id="6152343at2759"/>
<dbReference type="Gene3D" id="1.20.140.150">
    <property type="match status" value="1"/>
</dbReference>
<dbReference type="AlphaFoldDB" id="A0A2T7NIX9"/>
<organism evidence="2 3">
    <name type="scientific">Pomacea canaliculata</name>
    <name type="common">Golden apple snail</name>
    <dbReference type="NCBI Taxonomy" id="400727"/>
    <lineage>
        <taxon>Eukaryota</taxon>
        <taxon>Metazoa</taxon>
        <taxon>Spiralia</taxon>
        <taxon>Lophotrochozoa</taxon>
        <taxon>Mollusca</taxon>
        <taxon>Gastropoda</taxon>
        <taxon>Caenogastropoda</taxon>
        <taxon>Architaenioglossa</taxon>
        <taxon>Ampullarioidea</taxon>
        <taxon>Ampullariidae</taxon>
        <taxon>Pomacea</taxon>
    </lineage>
</organism>
<feature type="transmembrane region" description="Helical" evidence="1">
    <location>
        <begin position="81"/>
        <end position="99"/>
    </location>
</feature>
<evidence type="ECO:0000313" key="3">
    <source>
        <dbReference type="Proteomes" id="UP000245119"/>
    </source>
</evidence>
<dbReference type="Proteomes" id="UP000245119">
    <property type="component" value="Linkage Group LG12"/>
</dbReference>
<feature type="transmembrane region" description="Helical" evidence="1">
    <location>
        <begin position="152"/>
        <end position="173"/>
    </location>
</feature>
<feature type="transmembrane region" description="Helical" evidence="1">
    <location>
        <begin position="111"/>
        <end position="132"/>
    </location>
</feature>
<dbReference type="PANTHER" id="PTHR21284:SF12">
    <property type="entry name" value="EG:80H7.2 PROTEIN"/>
    <property type="match status" value="1"/>
</dbReference>